<proteinExistence type="predicted"/>
<dbReference type="Proteomes" id="UP000821853">
    <property type="component" value="Chromosome 2"/>
</dbReference>
<evidence type="ECO:0000313" key="2">
    <source>
        <dbReference type="Proteomes" id="UP000821853"/>
    </source>
</evidence>
<keyword evidence="2" id="KW-1185">Reference proteome</keyword>
<sequence>MFVQCMPARGEVSRERGKLFCVRGAVASRSAPLEIARRTEILLLQGRSAVLSRVAALPPHRSPYRSAAADIAARWEEAQPCYLPSADVLRSTLRLPQAFFGPGLFVHPLAKSLSPTRPAAPRSRRTLLKAVPLPPATSAPAPRRGQVASVGAGNEGGVISFQ</sequence>
<accession>A0A9J6G302</accession>
<organism evidence="1 2">
    <name type="scientific">Haemaphysalis longicornis</name>
    <name type="common">Bush tick</name>
    <dbReference type="NCBI Taxonomy" id="44386"/>
    <lineage>
        <taxon>Eukaryota</taxon>
        <taxon>Metazoa</taxon>
        <taxon>Ecdysozoa</taxon>
        <taxon>Arthropoda</taxon>
        <taxon>Chelicerata</taxon>
        <taxon>Arachnida</taxon>
        <taxon>Acari</taxon>
        <taxon>Parasitiformes</taxon>
        <taxon>Ixodida</taxon>
        <taxon>Ixodoidea</taxon>
        <taxon>Ixodidae</taxon>
        <taxon>Haemaphysalinae</taxon>
        <taxon>Haemaphysalis</taxon>
    </lineage>
</organism>
<evidence type="ECO:0000313" key="1">
    <source>
        <dbReference type="EMBL" id="KAH9369145.1"/>
    </source>
</evidence>
<comment type="caution">
    <text evidence="1">The sequence shown here is derived from an EMBL/GenBank/DDBJ whole genome shotgun (WGS) entry which is preliminary data.</text>
</comment>
<dbReference type="VEuPathDB" id="VectorBase:HLOH_042186"/>
<gene>
    <name evidence="1" type="ORF">HPB48_018894</name>
</gene>
<name>A0A9J6G302_HAELO</name>
<dbReference type="AlphaFoldDB" id="A0A9J6G302"/>
<dbReference type="EMBL" id="JABSTR010000004">
    <property type="protein sequence ID" value="KAH9369145.1"/>
    <property type="molecule type" value="Genomic_DNA"/>
</dbReference>
<protein>
    <submittedName>
        <fullName evidence="1">Uncharacterized protein</fullName>
    </submittedName>
</protein>
<reference evidence="1 2" key="1">
    <citation type="journal article" date="2020" name="Cell">
        <title>Large-Scale Comparative Analyses of Tick Genomes Elucidate Their Genetic Diversity and Vector Capacities.</title>
        <authorList>
            <consortium name="Tick Genome and Microbiome Consortium (TIGMIC)"/>
            <person name="Jia N."/>
            <person name="Wang J."/>
            <person name="Shi W."/>
            <person name="Du L."/>
            <person name="Sun Y."/>
            <person name="Zhan W."/>
            <person name="Jiang J.F."/>
            <person name="Wang Q."/>
            <person name="Zhang B."/>
            <person name="Ji P."/>
            <person name="Bell-Sakyi L."/>
            <person name="Cui X.M."/>
            <person name="Yuan T.T."/>
            <person name="Jiang B.G."/>
            <person name="Yang W.F."/>
            <person name="Lam T.T."/>
            <person name="Chang Q.C."/>
            <person name="Ding S.J."/>
            <person name="Wang X.J."/>
            <person name="Zhu J.G."/>
            <person name="Ruan X.D."/>
            <person name="Zhao L."/>
            <person name="Wei J.T."/>
            <person name="Ye R.Z."/>
            <person name="Que T.C."/>
            <person name="Du C.H."/>
            <person name="Zhou Y.H."/>
            <person name="Cheng J.X."/>
            <person name="Dai P.F."/>
            <person name="Guo W.B."/>
            <person name="Han X.H."/>
            <person name="Huang E.J."/>
            <person name="Li L.F."/>
            <person name="Wei W."/>
            <person name="Gao Y.C."/>
            <person name="Liu J.Z."/>
            <person name="Shao H.Z."/>
            <person name="Wang X."/>
            <person name="Wang C.C."/>
            <person name="Yang T.C."/>
            <person name="Huo Q.B."/>
            <person name="Li W."/>
            <person name="Chen H.Y."/>
            <person name="Chen S.E."/>
            <person name="Zhou L.G."/>
            <person name="Ni X.B."/>
            <person name="Tian J.H."/>
            <person name="Sheng Y."/>
            <person name="Liu T."/>
            <person name="Pan Y.S."/>
            <person name="Xia L.Y."/>
            <person name="Li J."/>
            <person name="Zhao F."/>
            <person name="Cao W.C."/>
        </authorList>
    </citation>
    <scope>NUCLEOTIDE SEQUENCE [LARGE SCALE GENOMIC DNA]</scope>
    <source>
        <strain evidence="1">HaeL-2018</strain>
    </source>
</reference>